<dbReference type="InterPro" id="IPR001296">
    <property type="entry name" value="Glyco_trans_1"/>
</dbReference>
<dbReference type="SUPFAM" id="SSF53756">
    <property type="entry name" value="UDP-Glycosyltransferase/glycogen phosphorylase"/>
    <property type="match status" value="1"/>
</dbReference>
<dbReference type="EMBL" id="CP077717">
    <property type="protein sequence ID" value="QXJ28562.1"/>
    <property type="molecule type" value="Genomic_DNA"/>
</dbReference>
<sequence length="76" mass="8628">MASGTPVIAFKYSGGPSETIIDGQTGWLASDEEEFYKLTTRVYNEGYSEEIILNCRKRAELFSIRNQTKLLLSYII</sequence>
<dbReference type="AlphaFoldDB" id="A0A8F5GTN7"/>
<organism evidence="2 3">
    <name type="scientific">Saccharolobus shibatae (strain ATCC 51178 / DSM 5389 / JCM 8931 / NBRC 15437 / B12)</name>
    <name type="common">Sulfolobus shibatae</name>
    <dbReference type="NCBI Taxonomy" id="523848"/>
    <lineage>
        <taxon>Archaea</taxon>
        <taxon>Thermoproteota</taxon>
        <taxon>Thermoprotei</taxon>
        <taxon>Sulfolobales</taxon>
        <taxon>Sulfolobaceae</taxon>
        <taxon>Saccharolobus</taxon>
    </lineage>
</organism>
<accession>A0A8F5GTN7</accession>
<dbReference type="Proteomes" id="UP000694018">
    <property type="component" value="Chromosome"/>
</dbReference>
<reference evidence="2" key="1">
    <citation type="journal article" date="2021" name="Environ. Microbiol.">
        <title>New insights into the diversity and evolution of the archaeal mobilome from three complete genomes of Saccharolobus shibatae.</title>
        <authorList>
            <person name="Medvedeva S."/>
            <person name="Brandt D."/>
            <person name="Cvirkaite-Krupovic V."/>
            <person name="Liu Y."/>
            <person name="Severinov K."/>
            <person name="Ishino S."/>
            <person name="Ishino Y."/>
            <person name="Prangishvili D."/>
            <person name="Kalinowski J."/>
            <person name="Krupovic M."/>
        </authorList>
    </citation>
    <scope>NUCLEOTIDE SEQUENCE</scope>
    <source>
        <strain evidence="2">B12</strain>
    </source>
</reference>
<dbReference type="Pfam" id="PF00534">
    <property type="entry name" value="Glycos_transf_1"/>
    <property type="match status" value="1"/>
</dbReference>
<protein>
    <submittedName>
        <fullName evidence="2">Glycosyltransferase</fullName>
    </submittedName>
</protein>
<evidence type="ECO:0000313" key="3">
    <source>
        <dbReference type="Proteomes" id="UP000694018"/>
    </source>
</evidence>
<dbReference type="GO" id="GO:0016757">
    <property type="term" value="F:glycosyltransferase activity"/>
    <property type="evidence" value="ECO:0007669"/>
    <property type="project" value="InterPro"/>
</dbReference>
<dbReference type="Gene3D" id="3.40.50.2000">
    <property type="entry name" value="Glycogen Phosphorylase B"/>
    <property type="match status" value="1"/>
</dbReference>
<feature type="domain" description="Glycosyl transferase family 1" evidence="1">
    <location>
        <begin position="1"/>
        <end position="45"/>
    </location>
</feature>
<gene>
    <name evidence="2" type="ORF">J5U23_01431</name>
</gene>
<name>A0A8F5GTN7_SACSH</name>
<evidence type="ECO:0000313" key="2">
    <source>
        <dbReference type="EMBL" id="QXJ28562.1"/>
    </source>
</evidence>
<proteinExistence type="predicted"/>
<evidence type="ECO:0000259" key="1">
    <source>
        <dbReference type="Pfam" id="PF00534"/>
    </source>
</evidence>
<dbReference type="KEGG" id="sshi:J5U23_01431"/>